<keyword evidence="1" id="KW-0472">Membrane</keyword>
<accession>A0A6A9QGM8</accession>
<feature type="transmembrane region" description="Helical" evidence="1">
    <location>
        <begin position="345"/>
        <end position="365"/>
    </location>
</feature>
<proteinExistence type="predicted"/>
<name>A0A6A9QGM8_SULME</name>
<feature type="transmembrane region" description="Helical" evidence="1">
    <location>
        <begin position="71"/>
        <end position="100"/>
    </location>
</feature>
<feature type="transmembrane region" description="Helical" evidence="1">
    <location>
        <begin position="121"/>
        <end position="142"/>
    </location>
</feature>
<keyword evidence="3" id="KW-1185">Reference proteome</keyword>
<keyword evidence="1" id="KW-1133">Transmembrane helix</keyword>
<feature type="transmembrane region" description="Helical" evidence="1">
    <location>
        <begin position="254"/>
        <end position="275"/>
    </location>
</feature>
<organism evidence="2 3">
    <name type="scientific">Sulfuracidifex metallicus DSM 6482 = JCM 9184</name>
    <dbReference type="NCBI Taxonomy" id="523847"/>
    <lineage>
        <taxon>Archaea</taxon>
        <taxon>Thermoproteota</taxon>
        <taxon>Thermoprotei</taxon>
        <taxon>Sulfolobales</taxon>
        <taxon>Sulfolobaceae</taxon>
        <taxon>Sulfuracidifex</taxon>
    </lineage>
</organism>
<evidence type="ECO:0000256" key="1">
    <source>
        <dbReference type="SAM" id="Phobius"/>
    </source>
</evidence>
<evidence type="ECO:0000313" key="2">
    <source>
        <dbReference type="EMBL" id="MUN28236.1"/>
    </source>
</evidence>
<reference evidence="2 3" key="1">
    <citation type="submission" date="2019-10" db="EMBL/GenBank/DDBJ databases">
        <title>Sequencing and Assembly of Multiple Reported Metal-Biooxidizing Members of the Extremely Thermoacidophilic Archaeal Family Sulfolobaceae.</title>
        <authorList>
            <person name="Counts J.A."/>
            <person name="Kelly R.M."/>
        </authorList>
    </citation>
    <scope>NUCLEOTIDE SEQUENCE [LARGE SCALE GENOMIC DNA]</scope>
    <source>
        <strain evidence="2 3">DSM 6482</strain>
    </source>
</reference>
<feature type="transmembrane region" description="Helical" evidence="1">
    <location>
        <begin position="12"/>
        <end position="29"/>
    </location>
</feature>
<dbReference type="OrthoDB" id="382955at2157"/>
<gene>
    <name evidence="2" type="ORF">GC250_01850</name>
</gene>
<keyword evidence="1" id="KW-0812">Transmembrane</keyword>
<sequence>MEEEKRLLKEIVYIAIVVVIFLVILRNLITSPPYSMLDTEPPPPSPSFPQFFSPSNYGTFGEISPSSLLEFAFTLLGTLNAVKIETILPFIIGTLAFHFMSKEVYVGPKKITQLTRAYKNFVIYVLPFFFVINPINSTFLYLGDSPGILFASSFIPLVFLFSYKLLKETTLRNFALLSIFTVVSNLVYFEGFLFSFIFEFPILLLSLLQRKFRVSYLLITSIVISFMSELSEELYTYLVVVPSVSAPFKITYDIFIYSVIVFSIIVSIVLLTWNFRLSKEKTKDMTILSLILTSSLVMFLFLFLLHYPIKLPLIGSLILTITTFPQKVFLFSFELILLALPFFRFTWLVFLIILISVFFPTYSPLNSTYQELSFSTTGHEVIPQFYQVYGYLESKDPYYLIVQPDRCVIPTRLSFQTWPGFVDLAYYNSQIAQMTENSSYGIKYVITFSPINDSNLTLITVFKGDPSVYLYKNNLYQGLILYPNGTGTGGNFSIEGDKIIINLGNNYTGNVILLFHHSYFWDTNNYHNLVEVYVENGRGTAYFSSYFSFLYITLSISAIFFILPFIMLLYSFIKKKT</sequence>
<dbReference type="Proteomes" id="UP000470772">
    <property type="component" value="Unassembled WGS sequence"/>
</dbReference>
<dbReference type="EMBL" id="WGGD01000005">
    <property type="protein sequence ID" value="MUN28236.1"/>
    <property type="molecule type" value="Genomic_DNA"/>
</dbReference>
<evidence type="ECO:0008006" key="4">
    <source>
        <dbReference type="Google" id="ProtNLM"/>
    </source>
</evidence>
<feature type="transmembrane region" description="Helical" evidence="1">
    <location>
        <begin position="287"/>
        <end position="307"/>
    </location>
</feature>
<feature type="transmembrane region" description="Helical" evidence="1">
    <location>
        <begin position="173"/>
        <end position="198"/>
    </location>
</feature>
<evidence type="ECO:0000313" key="3">
    <source>
        <dbReference type="Proteomes" id="UP000470772"/>
    </source>
</evidence>
<feature type="transmembrane region" description="Helical" evidence="1">
    <location>
        <begin position="148"/>
        <end position="166"/>
    </location>
</feature>
<protein>
    <recommendedName>
        <fullName evidence="4">Membrane protein 6-pyruvoyl-tetrahydropterin synthase-related domain-containing protein</fullName>
    </recommendedName>
</protein>
<comment type="caution">
    <text evidence="2">The sequence shown here is derived from an EMBL/GenBank/DDBJ whole genome shotgun (WGS) entry which is preliminary data.</text>
</comment>
<dbReference type="RefSeq" id="WP_054838917.1">
    <property type="nucleotide sequence ID" value="NZ_BBBY01000025.1"/>
</dbReference>
<feature type="transmembrane region" description="Helical" evidence="1">
    <location>
        <begin position="549"/>
        <end position="573"/>
    </location>
</feature>
<dbReference type="AlphaFoldDB" id="A0A6A9QGM8"/>